<gene>
    <name evidence="2" type="ORF">GURASL_25010</name>
</gene>
<keyword evidence="3" id="KW-1185">Reference proteome</keyword>
<dbReference type="Proteomes" id="UP001317705">
    <property type="component" value="Chromosome"/>
</dbReference>
<evidence type="ECO:0000256" key="1">
    <source>
        <dbReference type="SAM" id="SignalP"/>
    </source>
</evidence>
<organism evidence="2 3">
    <name type="scientific">Geotalea uraniireducens</name>
    <dbReference type="NCBI Taxonomy" id="351604"/>
    <lineage>
        <taxon>Bacteria</taxon>
        <taxon>Pseudomonadati</taxon>
        <taxon>Thermodesulfobacteriota</taxon>
        <taxon>Desulfuromonadia</taxon>
        <taxon>Geobacterales</taxon>
        <taxon>Geobacteraceae</taxon>
        <taxon>Geotalea</taxon>
    </lineage>
</organism>
<keyword evidence="1" id="KW-0732">Signal</keyword>
<evidence type="ECO:0000313" key="3">
    <source>
        <dbReference type="Proteomes" id="UP001317705"/>
    </source>
</evidence>
<evidence type="ECO:0008006" key="4">
    <source>
        <dbReference type="Google" id="ProtNLM"/>
    </source>
</evidence>
<reference evidence="2 3" key="1">
    <citation type="submission" date="2022-12" db="EMBL/GenBank/DDBJ databases">
        <title>Polyphasic characterization of Geotalea uranireducens NIT-SL11 newly isolated from a complex of sewage sludge and microbially reduced graphene oxide.</title>
        <authorList>
            <person name="Xie L."/>
            <person name="Yoshida N."/>
            <person name="Meng L."/>
        </authorList>
    </citation>
    <scope>NUCLEOTIDE SEQUENCE [LARGE SCALE GENOMIC DNA]</scope>
    <source>
        <strain evidence="2 3">NIT-SL11</strain>
    </source>
</reference>
<feature type="chain" id="PRO_5046453294" description="Ig-like domain-containing protein" evidence="1">
    <location>
        <begin position="22"/>
        <end position="257"/>
    </location>
</feature>
<accession>A0ABM8EMP9</accession>
<sequence length="257" mass="26914">MNRWKSLLAMVVLAWAVPVLAVPTGITVRVKSKDAKFIGTTMGGALITIRNAGTGELLAKGVTSGTTGNTDRLMRHPVTRGAVLSDTAAARFSTTIDITEPTLVEIKAVGPLARTHAAAAASVTQWLLPGKDLNSGDGVLLELPGLVLDILTPAVHTTLAAEELPTTVELRANLVMMCGCPVTKGGLWDAGRFEVRAIVKRNGAPLGEFPLAYAGEPDKFSGTLPLKDSGIYDITVYAFDPATGNTGVDRTTVVVEP</sequence>
<proteinExistence type="predicted"/>
<feature type="signal peptide" evidence="1">
    <location>
        <begin position="1"/>
        <end position="21"/>
    </location>
</feature>
<evidence type="ECO:0000313" key="2">
    <source>
        <dbReference type="EMBL" id="BDV43578.1"/>
    </source>
</evidence>
<protein>
    <recommendedName>
        <fullName evidence="4">Ig-like domain-containing protein</fullName>
    </recommendedName>
</protein>
<dbReference type="RefSeq" id="WP_281999705.1">
    <property type="nucleotide sequence ID" value="NZ_AP027151.1"/>
</dbReference>
<dbReference type="EMBL" id="AP027151">
    <property type="protein sequence ID" value="BDV43578.1"/>
    <property type="molecule type" value="Genomic_DNA"/>
</dbReference>
<name>A0ABM8EMP9_9BACT</name>